<dbReference type="OrthoDB" id="2018467at2759"/>
<sequence>MDEYFYELALSILLKLSDRAFQELLLAWRLETDLAKIKQSLEDIKAAILDAETQRSQSARIALWLLRLKDVLYDIQDVVDEIECEELRSGTVKLYGSFTRKVRRFFSSANPLAFRNRMGHKIKDINTRLERIHKQKSEYSLKENNDNELEIPSVREMNHSYKDATHVVGRNMEKDLVIEALLKEFTDAYVSVIPIVGMGGMGKTTLARFVYNDQRVACFRKKLWVSVSGNFKFEEVMIKILNSASPSERYKEMQPDQLRIALDQALSGGDYLLILDDVWEAKRLEWQKLAELLTRNGMRGRIIVTTRYKNVASIMGNLPTVELNHLAHEDCLSLFFNCAFKGERERQDRSLRDIGEEIVKKCFGVPLAVETLGCMLYSNTNAADWKSIRDSEIWKSDNQTTASLRLSYEDLPYSLKKCFASCSFFPKGYEYDSIELVYFWMAHGFLESQNENEDLENVGFQYFDRLCSKHLLHSCSRYDVSVKCKMHSLFHDLALLVSQNEFLSVTQTHLSNIPNTVRHLCFPRPDSLGEDLPKPFQELNGVRTLSFSNERRVGFGNLKFIRTCLSKFQHLRFLDLSDSEISELPERIGRLKQLRYLSLKSNDYIKRLPNSICKLRSLEALLIGRCKKLQKLPKDLKQMVSLRYLWITTKQTSLPTDAVGSLKCLRVLFITDCENLESWPEDITGLKNLKTLVIRNCQQLDSLPESMKFLPALESVVITDCTRLKLEEGKGVCVTQFRLENLQLVRLPSLVDFPQWLIRNSTSSLQVIKLMHCNNLKEDDFPDWLHDNIPLELQIKGCPLLNLNNHHRQ</sequence>
<evidence type="ECO:0000259" key="6">
    <source>
        <dbReference type="Pfam" id="PF18052"/>
    </source>
</evidence>
<dbReference type="STRING" id="3983.A0A2C9V9F0"/>
<evidence type="ECO:0000256" key="4">
    <source>
        <dbReference type="ARBA" id="ARBA00022840"/>
    </source>
</evidence>
<evidence type="ECO:0000259" key="7">
    <source>
        <dbReference type="Pfam" id="PF23559"/>
    </source>
</evidence>
<dbReference type="Gene3D" id="1.10.10.10">
    <property type="entry name" value="Winged helix-like DNA-binding domain superfamily/Winged helix DNA-binding domain"/>
    <property type="match status" value="1"/>
</dbReference>
<dbReference type="Gene3D" id="3.40.50.300">
    <property type="entry name" value="P-loop containing nucleotide triphosphate hydrolases"/>
    <property type="match status" value="1"/>
</dbReference>
<keyword evidence="1" id="KW-0677">Repeat</keyword>
<dbReference type="AlphaFoldDB" id="A0A2C9V9F0"/>
<dbReference type="Pfam" id="PF23598">
    <property type="entry name" value="LRR_14"/>
    <property type="match status" value="1"/>
</dbReference>
<evidence type="ECO:0000313" key="9">
    <source>
        <dbReference type="EMBL" id="OAY40476.1"/>
    </source>
</evidence>
<dbReference type="GO" id="GO:0051707">
    <property type="term" value="P:response to other organism"/>
    <property type="evidence" value="ECO:0007669"/>
    <property type="project" value="UniProtKB-ARBA"/>
</dbReference>
<dbReference type="Gene3D" id="3.80.10.10">
    <property type="entry name" value="Ribonuclease Inhibitor"/>
    <property type="match status" value="1"/>
</dbReference>
<dbReference type="PANTHER" id="PTHR36766:SF61">
    <property type="entry name" value="NB-ARC DOMAIN DISEASE RESISTANCE PROTEIN"/>
    <property type="match status" value="1"/>
</dbReference>
<dbReference type="Pfam" id="PF18052">
    <property type="entry name" value="Rx_N"/>
    <property type="match status" value="1"/>
</dbReference>
<keyword evidence="4" id="KW-0067">ATP-binding</keyword>
<evidence type="ECO:0000256" key="1">
    <source>
        <dbReference type="ARBA" id="ARBA00022737"/>
    </source>
</evidence>
<name>A0A2C9V9F0_MANES</name>
<evidence type="ECO:0008006" key="11">
    <source>
        <dbReference type="Google" id="ProtNLM"/>
    </source>
</evidence>
<feature type="domain" description="Disease resistance protein winged helix" evidence="7">
    <location>
        <begin position="425"/>
        <end position="494"/>
    </location>
</feature>
<dbReference type="Pfam" id="PF23559">
    <property type="entry name" value="WHD_DRP"/>
    <property type="match status" value="1"/>
</dbReference>
<reference evidence="10" key="1">
    <citation type="journal article" date="2016" name="Nat. Biotechnol.">
        <title>Sequencing wild and cultivated cassava and related species reveals extensive interspecific hybridization and genetic diversity.</title>
        <authorList>
            <person name="Bredeson J.V."/>
            <person name="Lyons J.B."/>
            <person name="Prochnik S.E."/>
            <person name="Wu G.A."/>
            <person name="Ha C.M."/>
            <person name="Edsinger-Gonzales E."/>
            <person name="Grimwood J."/>
            <person name="Schmutz J."/>
            <person name="Rabbi I.Y."/>
            <person name="Egesi C."/>
            <person name="Nauluvula P."/>
            <person name="Lebot V."/>
            <person name="Ndunguru J."/>
            <person name="Mkamilo G."/>
            <person name="Bart R.S."/>
            <person name="Setter T.L."/>
            <person name="Gleadow R.M."/>
            <person name="Kulakow P."/>
            <person name="Ferguson M.E."/>
            <person name="Rounsley S."/>
            <person name="Rokhsar D.S."/>
        </authorList>
    </citation>
    <scope>NUCLEOTIDE SEQUENCE [LARGE SCALE GENOMIC DNA]</scope>
    <source>
        <strain evidence="10">cv. AM560-2</strain>
    </source>
</reference>
<dbReference type="SUPFAM" id="SSF52047">
    <property type="entry name" value="RNI-like"/>
    <property type="match status" value="1"/>
</dbReference>
<dbReference type="PRINTS" id="PR00364">
    <property type="entry name" value="DISEASERSIST"/>
</dbReference>
<dbReference type="InterPro" id="IPR055414">
    <property type="entry name" value="LRR_R13L4/SHOC2-like"/>
</dbReference>
<dbReference type="InterPro" id="IPR027417">
    <property type="entry name" value="P-loop_NTPase"/>
</dbReference>
<comment type="caution">
    <text evidence="9">The sequence shown here is derived from an EMBL/GenBank/DDBJ whole genome shotgun (WGS) entry which is preliminary data.</text>
</comment>
<accession>A0A2C9V9F0</accession>
<dbReference type="Pfam" id="PF00931">
    <property type="entry name" value="NB-ARC"/>
    <property type="match status" value="1"/>
</dbReference>
<dbReference type="Gramene" id="Manes.09G025500.1.v8.1">
    <property type="protein sequence ID" value="Manes.09G025500.1.v8.1.CDS.1"/>
    <property type="gene ID" value="Manes.09G025500.v8.1"/>
</dbReference>
<dbReference type="SUPFAM" id="SSF52540">
    <property type="entry name" value="P-loop containing nucleoside triphosphate hydrolases"/>
    <property type="match status" value="1"/>
</dbReference>
<evidence type="ECO:0000259" key="8">
    <source>
        <dbReference type="Pfam" id="PF23598"/>
    </source>
</evidence>
<protein>
    <recommendedName>
        <fullName evidence="11">NB-ARC domain-containing protein</fullName>
    </recommendedName>
</protein>
<keyword evidence="10" id="KW-1185">Reference proteome</keyword>
<evidence type="ECO:0000259" key="5">
    <source>
        <dbReference type="Pfam" id="PF00931"/>
    </source>
</evidence>
<organism evidence="9 10">
    <name type="scientific">Manihot esculenta</name>
    <name type="common">Cassava</name>
    <name type="synonym">Jatropha manihot</name>
    <dbReference type="NCBI Taxonomy" id="3983"/>
    <lineage>
        <taxon>Eukaryota</taxon>
        <taxon>Viridiplantae</taxon>
        <taxon>Streptophyta</taxon>
        <taxon>Embryophyta</taxon>
        <taxon>Tracheophyta</taxon>
        <taxon>Spermatophyta</taxon>
        <taxon>Magnoliopsida</taxon>
        <taxon>eudicotyledons</taxon>
        <taxon>Gunneridae</taxon>
        <taxon>Pentapetalae</taxon>
        <taxon>rosids</taxon>
        <taxon>fabids</taxon>
        <taxon>Malpighiales</taxon>
        <taxon>Euphorbiaceae</taxon>
        <taxon>Crotonoideae</taxon>
        <taxon>Manihoteae</taxon>
        <taxon>Manihot</taxon>
    </lineage>
</organism>
<feature type="domain" description="Disease resistance R13L4/SHOC-2-like LRR" evidence="8">
    <location>
        <begin position="563"/>
        <end position="670"/>
    </location>
</feature>
<evidence type="ECO:0000256" key="3">
    <source>
        <dbReference type="ARBA" id="ARBA00022821"/>
    </source>
</evidence>
<keyword evidence="3" id="KW-0611">Plant defense</keyword>
<dbReference type="GO" id="GO:0006952">
    <property type="term" value="P:defense response"/>
    <property type="evidence" value="ECO:0007669"/>
    <property type="project" value="UniProtKB-KW"/>
</dbReference>
<dbReference type="InterPro" id="IPR036388">
    <property type="entry name" value="WH-like_DNA-bd_sf"/>
</dbReference>
<dbReference type="InterPro" id="IPR058922">
    <property type="entry name" value="WHD_DRP"/>
</dbReference>
<dbReference type="FunFam" id="1.10.10.10:FF:000322">
    <property type="entry name" value="Probable disease resistance protein At1g63360"/>
    <property type="match status" value="1"/>
</dbReference>
<dbReference type="GO" id="GO:0005524">
    <property type="term" value="F:ATP binding"/>
    <property type="evidence" value="ECO:0007669"/>
    <property type="project" value="UniProtKB-KW"/>
</dbReference>
<keyword evidence="2" id="KW-0547">Nucleotide-binding</keyword>
<dbReference type="Proteomes" id="UP000091857">
    <property type="component" value="Chromosome 9"/>
</dbReference>
<feature type="domain" description="NB-ARC" evidence="5">
    <location>
        <begin position="174"/>
        <end position="343"/>
    </location>
</feature>
<dbReference type="InterPro" id="IPR002182">
    <property type="entry name" value="NB-ARC"/>
</dbReference>
<evidence type="ECO:0000313" key="10">
    <source>
        <dbReference type="Proteomes" id="UP000091857"/>
    </source>
</evidence>
<dbReference type="Gene3D" id="1.20.5.4130">
    <property type="match status" value="1"/>
</dbReference>
<gene>
    <name evidence="9" type="ORF">MANES_09G025500v8</name>
</gene>
<dbReference type="InterPro" id="IPR042197">
    <property type="entry name" value="Apaf_helical"/>
</dbReference>
<dbReference type="InterPro" id="IPR032675">
    <property type="entry name" value="LRR_dom_sf"/>
</dbReference>
<dbReference type="EMBL" id="CM004395">
    <property type="protein sequence ID" value="OAY40476.1"/>
    <property type="molecule type" value="Genomic_DNA"/>
</dbReference>
<dbReference type="Gene3D" id="1.10.8.430">
    <property type="entry name" value="Helical domain of apoptotic protease-activating factors"/>
    <property type="match status" value="1"/>
</dbReference>
<proteinExistence type="predicted"/>
<dbReference type="PANTHER" id="PTHR36766">
    <property type="entry name" value="PLANT BROAD-SPECTRUM MILDEW RESISTANCE PROTEIN RPW8"/>
    <property type="match status" value="1"/>
</dbReference>
<feature type="domain" description="Disease resistance N-terminal" evidence="6">
    <location>
        <begin position="12"/>
        <end position="90"/>
    </location>
</feature>
<evidence type="ECO:0000256" key="2">
    <source>
        <dbReference type="ARBA" id="ARBA00022741"/>
    </source>
</evidence>
<dbReference type="InterPro" id="IPR041118">
    <property type="entry name" value="Rx_N"/>
</dbReference>
<dbReference type="GO" id="GO:0043531">
    <property type="term" value="F:ADP binding"/>
    <property type="evidence" value="ECO:0007669"/>
    <property type="project" value="InterPro"/>
</dbReference>